<dbReference type="CDD" id="cd07033">
    <property type="entry name" value="TPP_PYR_DXS_TK_like"/>
    <property type="match status" value="1"/>
</dbReference>
<evidence type="ECO:0000259" key="12">
    <source>
        <dbReference type="SMART" id="SM00861"/>
    </source>
</evidence>
<dbReference type="Pfam" id="PF13292">
    <property type="entry name" value="DXP_synthase_N"/>
    <property type="match status" value="1"/>
</dbReference>
<feature type="binding site" evidence="11">
    <location>
        <position position="166"/>
    </location>
    <ligand>
        <name>Mg(2+)</name>
        <dbReference type="ChEBI" id="CHEBI:18420"/>
    </ligand>
</feature>
<keyword evidence="8 11" id="KW-0786">Thiamine pyrophosphate</keyword>
<evidence type="ECO:0000313" key="14">
    <source>
        <dbReference type="Proteomes" id="UP000182146"/>
    </source>
</evidence>
<dbReference type="AlphaFoldDB" id="A0A1G9PBV9"/>
<dbReference type="InterPro" id="IPR005475">
    <property type="entry name" value="Transketolase-like_Pyr-bd"/>
</dbReference>
<keyword evidence="5 11" id="KW-0479">Metal-binding</keyword>
<feature type="binding site" evidence="11">
    <location>
        <position position="195"/>
    </location>
    <ligand>
        <name>thiamine diphosphate</name>
        <dbReference type="ChEBI" id="CHEBI:58937"/>
    </ligand>
</feature>
<feature type="binding site" evidence="11">
    <location>
        <position position="306"/>
    </location>
    <ligand>
        <name>thiamine diphosphate</name>
        <dbReference type="ChEBI" id="CHEBI:58937"/>
    </ligand>
</feature>
<proteinExistence type="inferred from homology"/>
<evidence type="ECO:0000256" key="7">
    <source>
        <dbReference type="ARBA" id="ARBA00022977"/>
    </source>
</evidence>
<keyword evidence="7 11" id="KW-0784">Thiamine biosynthesis</keyword>
<dbReference type="PANTHER" id="PTHR43322">
    <property type="entry name" value="1-D-DEOXYXYLULOSE 5-PHOSPHATE SYNTHASE-RELATED"/>
    <property type="match status" value="1"/>
</dbReference>
<dbReference type="InterPro" id="IPR020826">
    <property type="entry name" value="Transketolase_BS"/>
</dbReference>
<evidence type="ECO:0000256" key="5">
    <source>
        <dbReference type="ARBA" id="ARBA00022723"/>
    </source>
</evidence>
<dbReference type="Pfam" id="PF02780">
    <property type="entry name" value="Transketolase_C"/>
    <property type="match status" value="1"/>
</dbReference>
<dbReference type="HAMAP" id="MF_00315">
    <property type="entry name" value="DXP_synth"/>
    <property type="match status" value="1"/>
</dbReference>
<comment type="subunit">
    <text evidence="3 11">Homodimer.</text>
</comment>
<keyword evidence="6 11" id="KW-0460">Magnesium</keyword>
<comment type="cofactor">
    <cofactor evidence="11">
        <name>thiamine diphosphate</name>
        <dbReference type="ChEBI" id="CHEBI:58937"/>
    </cofactor>
    <text evidence="11">Binds 1 thiamine pyrophosphate per subunit.</text>
</comment>
<evidence type="ECO:0000256" key="11">
    <source>
        <dbReference type="HAMAP-Rule" id="MF_00315"/>
    </source>
</evidence>
<evidence type="ECO:0000256" key="3">
    <source>
        <dbReference type="ARBA" id="ARBA00011738"/>
    </source>
</evidence>
<dbReference type="CDD" id="cd02007">
    <property type="entry name" value="TPP_DXS"/>
    <property type="match status" value="1"/>
</dbReference>
<evidence type="ECO:0000256" key="2">
    <source>
        <dbReference type="ARBA" id="ARBA00011081"/>
    </source>
</evidence>
<dbReference type="GO" id="GO:0008661">
    <property type="term" value="F:1-deoxy-D-xylulose-5-phosphate synthase activity"/>
    <property type="evidence" value="ECO:0007669"/>
    <property type="project" value="UniProtKB-UniRule"/>
</dbReference>
<evidence type="ECO:0000313" key="13">
    <source>
        <dbReference type="EMBL" id="SDL96204.1"/>
    </source>
</evidence>
<dbReference type="GO" id="GO:0030976">
    <property type="term" value="F:thiamine pyrophosphate binding"/>
    <property type="evidence" value="ECO:0007669"/>
    <property type="project" value="UniProtKB-UniRule"/>
</dbReference>
<gene>
    <name evidence="11" type="primary">dxs</name>
    <name evidence="13" type="ORF">SAMN05660860_01546</name>
</gene>
<dbReference type="SMART" id="SM00861">
    <property type="entry name" value="Transket_pyr"/>
    <property type="match status" value="1"/>
</dbReference>
<feature type="binding site" evidence="11">
    <location>
        <position position="388"/>
    </location>
    <ligand>
        <name>thiamine diphosphate</name>
        <dbReference type="ChEBI" id="CHEBI:58937"/>
    </ligand>
</feature>
<dbReference type="InterPro" id="IPR033248">
    <property type="entry name" value="Transketolase_C"/>
</dbReference>
<evidence type="ECO:0000256" key="8">
    <source>
        <dbReference type="ARBA" id="ARBA00023052"/>
    </source>
</evidence>
<dbReference type="Gene3D" id="3.40.50.920">
    <property type="match status" value="1"/>
</dbReference>
<dbReference type="STRING" id="392333.SAMN05660860_01546"/>
<dbReference type="SUPFAM" id="SSF52518">
    <property type="entry name" value="Thiamin diphosphate-binding fold (THDP-binding)"/>
    <property type="match status" value="2"/>
</dbReference>
<dbReference type="NCBIfam" id="NF003933">
    <property type="entry name" value="PRK05444.2-2"/>
    <property type="match status" value="1"/>
</dbReference>
<feature type="binding site" evidence="11">
    <location>
        <position position="195"/>
    </location>
    <ligand>
        <name>Mg(2+)</name>
        <dbReference type="ChEBI" id="CHEBI:18420"/>
    </ligand>
</feature>
<dbReference type="GO" id="GO:0019288">
    <property type="term" value="P:isopentenyl diphosphate biosynthetic process, methylerythritol 4-phosphate pathway"/>
    <property type="evidence" value="ECO:0007669"/>
    <property type="project" value="TreeGrafter"/>
</dbReference>
<dbReference type="PANTHER" id="PTHR43322:SF5">
    <property type="entry name" value="1-DEOXY-D-XYLULOSE-5-PHOSPHATE SYNTHASE, CHLOROPLASTIC"/>
    <property type="match status" value="1"/>
</dbReference>
<comment type="catalytic activity">
    <reaction evidence="11">
        <text>D-glyceraldehyde 3-phosphate + pyruvate + H(+) = 1-deoxy-D-xylulose 5-phosphate + CO2</text>
        <dbReference type="Rhea" id="RHEA:12605"/>
        <dbReference type="ChEBI" id="CHEBI:15361"/>
        <dbReference type="ChEBI" id="CHEBI:15378"/>
        <dbReference type="ChEBI" id="CHEBI:16526"/>
        <dbReference type="ChEBI" id="CHEBI:57792"/>
        <dbReference type="ChEBI" id="CHEBI:59776"/>
        <dbReference type="EC" id="2.2.1.7"/>
    </reaction>
</comment>
<keyword evidence="4 11" id="KW-0808">Transferase</keyword>
<organism evidence="13 14">
    <name type="scientific">Geoalkalibacter ferrihydriticus</name>
    <dbReference type="NCBI Taxonomy" id="392333"/>
    <lineage>
        <taxon>Bacteria</taxon>
        <taxon>Pseudomonadati</taxon>
        <taxon>Thermodesulfobacteriota</taxon>
        <taxon>Desulfuromonadia</taxon>
        <taxon>Desulfuromonadales</taxon>
        <taxon>Geoalkalibacteraceae</taxon>
        <taxon>Geoalkalibacter</taxon>
    </lineage>
</organism>
<dbReference type="InterPro" id="IPR029061">
    <property type="entry name" value="THDP-binding"/>
</dbReference>
<sequence length="651" mass="70669">MFVIAQVEHKVRPYRFKKRNRMSILDGLTSPAQIRDLSLSKVEELAAEIRDELVSTVAVTGGHLASNLGVVELTLALHRVFNTPRDRIVWDVGHQAYTHKLLTGRRERFCSLRQSDGLSGFPKREESEYDCFDVGHASTSISAALGLACARDILGGSEKVVAVIGDGSLTGGLAFEGLNQAGHLKKDLIVVLNDNEMSISSNVGAISSFLSRKMTSDLFVRFKKETQNLLTHLPGFGRELVNLARRAEDSLKGFLTPGMLFEAFGFDYVGPIDGHNLAELEETLQNVSRLKGPSLVHVITRKGKGYVPAEANPSLFHGVGPFDAETGEVHKKAAAAPSYTSIFGRTLVDMAEEDPRVIAITAAMIEGTGLQDFAKRFPERFYDVGIAEQHAVTFAAGLACHGQRPVVAIYSTFLQRAYDNVVHDVCLQNLPVTFAMDRGGLVGADGPTHHGVFDYSYLRHIPNLTFMVPRDEVQLRRALATAMAQDGPFAFRYPRGESQGLELPEKITPAPIGQGEKLREGKDGVFFAIGTMVGEALAAAQALAEEGVDMAVVDACFLKPLDRTLLMAEAQRTGFVVTCEENVLQGGFGSAVLELFEETAVDARVLRVGLPDAFVDQGTQQELRARHAINSEGIAERVRAALGRPPQSAAG</sequence>
<dbReference type="GO" id="GO:0000287">
    <property type="term" value="F:magnesium ion binding"/>
    <property type="evidence" value="ECO:0007669"/>
    <property type="project" value="UniProtKB-UniRule"/>
</dbReference>
<protein>
    <recommendedName>
        <fullName evidence="11">1-deoxy-D-xylulose-5-phosphate synthase</fullName>
        <ecNumber evidence="11">2.2.1.7</ecNumber>
    </recommendedName>
    <alternativeName>
        <fullName evidence="11">1-deoxyxylulose-5-phosphate synthase</fullName>
        <shortName evidence="11">DXP synthase</shortName>
        <shortName evidence="11">DXPS</shortName>
    </alternativeName>
</protein>
<dbReference type="NCBIfam" id="TIGR00204">
    <property type="entry name" value="dxs"/>
    <property type="match status" value="1"/>
</dbReference>
<dbReference type="Proteomes" id="UP000182146">
    <property type="component" value="Unassembled WGS sequence"/>
</dbReference>
<evidence type="ECO:0000256" key="9">
    <source>
        <dbReference type="ARBA" id="ARBA00023229"/>
    </source>
</evidence>
<dbReference type="SUPFAM" id="SSF52922">
    <property type="entry name" value="TK C-terminal domain-like"/>
    <property type="match status" value="1"/>
</dbReference>
<evidence type="ECO:0000256" key="10">
    <source>
        <dbReference type="ARBA" id="ARBA00055605"/>
    </source>
</evidence>
<feature type="binding site" evidence="11">
    <location>
        <begin position="167"/>
        <end position="168"/>
    </location>
    <ligand>
        <name>thiamine diphosphate</name>
        <dbReference type="ChEBI" id="CHEBI:58937"/>
    </ligand>
</feature>
<feature type="binding site" evidence="11">
    <location>
        <position position="94"/>
    </location>
    <ligand>
        <name>thiamine diphosphate</name>
        <dbReference type="ChEBI" id="CHEBI:58937"/>
    </ligand>
</feature>
<dbReference type="PROSITE" id="PS00802">
    <property type="entry name" value="TRANSKETOLASE_2"/>
    <property type="match status" value="1"/>
</dbReference>
<dbReference type="InterPro" id="IPR049557">
    <property type="entry name" value="Transketolase_CS"/>
</dbReference>
<keyword evidence="9 11" id="KW-0414">Isoprene biosynthesis</keyword>
<reference evidence="13 14" key="1">
    <citation type="submission" date="2016-10" db="EMBL/GenBank/DDBJ databases">
        <authorList>
            <person name="de Groot N.N."/>
        </authorList>
    </citation>
    <scope>NUCLEOTIDE SEQUENCE [LARGE SCALE GENOMIC DNA]</scope>
    <source>
        <strain evidence="13 14">DSM 17813</strain>
    </source>
</reference>
<dbReference type="EMBL" id="FNGU01000003">
    <property type="protein sequence ID" value="SDL96204.1"/>
    <property type="molecule type" value="Genomic_DNA"/>
</dbReference>
<dbReference type="InterPro" id="IPR005477">
    <property type="entry name" value="Dxylulose-5-P_synthase"/>
</dbReference>
<comment type="similarity">
    <text evidence="2 11">Belongs to the transketolase family. DXPS subfamily.</text>
</comment>
<accession>A0A1G9PBV9</accession>
<dbReference type="FunFam" id="3.40.50.970:FF:000005">
    <property type="entry name" value="1-deoxy-D-xylulose-5-phosphate synthase"/>
    <property type="match status" value="1"/>
</dbReference>
<evidence type="ECO:0000256" key="4">
    <source>
        <dbReference type="ARBA" id="ARBA00022679"/>
    </source>
</evidence>
<dbReference type="UniPathway" id="UPA00064">
    <property type="reaction ID" value="UER00091"/>
</dbReference>
<dbReference type="GO" id="GO:0009228">
    <property type="term" value="P:thiamine biosynthetic process"/>
    <property type="evidence" value="ECO:0007669"/>
    <property type="project" value="UniProtKB-UniRule"/>
</dbReference>
<dbReference type="GO" id="GO:0005829">
    <property type="term" value="C:cytosol"/>
    <property type="evidence" value="ECO:0007669"/>
    <property type="project" value="TreeGrafter"/>
</dbReference>
<dbReference type="Gene3D" id="3.40.50.970">
    <property type="match status" value="2"/>
</dbReference>
<comment type="function">
    <text evidence="10 11">Catalyzes the acyloin condensation reaction between C atoms 2 and 3 of pyruvate and glyceraldehyde 3-phosphate to yield 1-deoxy-D-xylulose-5-phosphate (DXP).</text>
</comment>
<dbReference type="Pfam" id="PF02779">
    <property type="entry name" value="Transket_pyr"/>
    <property type="match status" value="1"/>
</dbReference>
<dbReference type="InterPro" id="IPR009014">
    <property type="entry name" value="Transketo_C/PFOR_II"/>
</dbReference>
<feature type="binding site" evidence="11">
    <location>
        <begin position="135"/>
        <end position="137"/>
    </location>
    <ligand>
        <name>thiamine diphosphate</name>
        <dbReference type="ChEBI" id="CHEBI:58937"/>
    </ligand>
</feature>
<dbReference type="EC" id="2.2.1.7" evidence="11"/>
<dbReference type="FunFam" id="3.40.50.920:FF:000002">
    <property type="entry name" value="1-deoxy-D-xylulose-5-phosphate synthase"/>
    <property type="match status" value="1"/>
</dbReference>
<name>A0A1G9PBV9_9BACT</name>
<feature type="domain" description="Transketolase-like pyrimidine-binding" evidence="12">
    <location>
        <begin position="337"/>
        <end position="501"/>
    </location>
</feature>
<evidence type="ECO:0000256" key="6">
    <source>
        <dbReference type="ARBA" id="ARBA00022842"/>
    </source>
</evidence>
<dbReference type="PROSITE" id="PS00801">
    <property type="entry name" value="TRANSKETOLASE_1"/>
    <property type="match status" value="1"/>
</dbReference>
<dbReference type="GO" id="GO:0016114">
    <property type="term" value="P:terpenoid biosynthetic process"/>
    <property type="evidence" value="ECO:0007669"/>
    <property type="project" value="UniProtKB-UniRule"/>
</dbReference>
<comment type="cofactor">
    <cofactor evidence="11">
        <name>Mg(2+)</name>
        <dbReference type="ChEBI" id="CHEBI:18420"/>
    </cofactor>
    <text evidence="11">Binds 1 Mg(2+) ion per subunit.</text>
</comment>
<evidence type="ECO:0000256" key="1">
    <source>
        <dbReference type="ARBA" id="ARBA00004980"/>
    </source>
</evidence>
<comment type="pathway">
    <text evidence="1 11">Metabolic intermediate biosynthesis; 1-deoxy-D-xylulose 5-phosphate biosynthesis; 1-deoxy-D-xylulose 5-phosphate from D-glyceraldehyde 3-phosphate and pyruvate: step 1/1.</text>
</comment>